<dbReference type="InterPro" id="IPR011330">
    <property type="entry name" value="Glyco_hydro/deAcase_b/a-brl"/>
</dbReference>
<dbReference type="GO" id="GO:0005975">
    <property type="term" value="P:carbohydrate metabolic process"/>
    <property type="evidence" value="ECO:0007669"/>
    <property type="project" value="InterPro"/>
</dbReference>
<reference evidence="2" key="1">
    <citation type="submission" date="2015-02" db="EMBL/GenBank/DDBJ databases">
        <title>Pyrococcus kukulkanii sp. nov., a novel hyperthermophilic archaeon isolated from a deep-sea hydrothermal vent at the Guaymas Basin.</title>
        <authorList>
            <person name="Oger P.M."/>
            <person name="Callac N."/>
            <person name="Jebbar M."/>
            <person name="Godfroy A."/>
        </authorList>
    </citation>
    <scope>NUCLEOTIDE SEQUENCE [LARGE SCALE GENOMIC DNA]</scope>
    <source>
        <strain evidence="2">NCB100</strain>
    </source>
</reference>
<dbReference type="AlphaFoldDB" id="A0A127BCA5"/>
<evidence type="ECO:0000313" key="2">
    <source>
        <dbReference type="Proteomes" id="UP000070587"/>
    </source>
</evidence>
<dbReference type="Proteomes" id="UP000070587">
    <property type="component" value="Chromosome"/>
</dbReference>
<dbReference type="CDD" id="cd10931">
    <property type="entry name" value="CE4_u7"/>
    <property type="match status" value="1"/>
</dbReference>
<sequence length="283" mass="33654">MRYPNNKKFAVVLSHDVDLVRPSWRYYAYHLIKKPKIGFNLLIRQKNPYNTFEKIIELEKKFGTKSTFFFMAVDKDPTGIRYRIEDFKGTLRMILDEGFEVGLHGSYTAYNDLNQLKKEKSRLERVTGEKVQGYRNHYLRFKIPETWKLLEKAGFKYDSTIGYNDLVGFRGGVPYPFYGFDPASNETFKVLEIPLNVMDGTLFEYMRLSVDKAFELVKKLMDIVEEYHGILTLNWHNDKFDGIYWRHYEELYVKILKEAKKRDAWLTNGIELVEWWVNENLGD</sequence>
<dbReference type="Gene3D" id="3.20.20.370">
    <property type="entry name" value="Glycoside hydrolase/deacetylase"/>
    <property type="match status" value="1"/>
</dbReference>
<evidence type="ECO:0000313" key="1">
    <source>
        <dbReference type="EMBL" id="AMM54953.1"/>
    </source>
</evidence>
<dbReference type="EMBL" id="CP010835">
    <property type="protein sequence ID" value="AMM54953.1"/>
    <property type="molecule type" value="Genomic_DNA"/>
</dbReference>
<organism evidence="1 2">
    <name type="scientific">Pyrococcus kukulkanii</name>
    <dbReference type="NCBI Taxonomy" id="1609559"/>
    <lineage>
        <taxon>Archaea</taxon>
        <taxon>Methanobacteriati</taxon>
        <taxon>Methanobacteriota</taxon>
        <taxon>Thermococci</taxon>
        <taxon>Thermococcales</taxon>
        <taxon>Thermococcaceae</taxon>
        <taxon>Pyrococcus</taxon>
    </lineage>
</organism>
<dbReference type="KEGG" id="pyc:TQ32_02875"/>
<evidence type="ECO:0008006" key="3">
    <source>
        <dbReference type="Google" id="ProtNLM"/>
    </source>
</evidence>
<dbReference type="PANTHER" id="PTHR47561">
    <property type="entry name" value="POLYSACCHARIDE DEACETYLASE FAMILY PROTEIN (AFU_ORTHOLOGUE AFUA_6G05030)"/>
    <property type="match status" value="1"/>
</dbReference>
<dbReference type="STRING" id="1609559.TQ32_02875"/>
<gene>
    <name evidence="1" type="ORF">TQ32_02875</name>
</gene>
<protein>
    <recommendedName>
        <fullName evidence="3">Polysaccharide deacetylase</fullName>
    </recommendedName>
</protein>
<proteinExistence type="predicted"/>
<reference evidence="1 2" key="2">
    <citation type="journal article" date="2016" name="Int. J. Syst. Evol. Microbiol.">
        <title>Pyrococcus kukulkanii sp. nov., a hyperthermophilic, piezophilic archaeon isolated from a deep-sea hydrothermal vent.</title>
        <authorList>
            <person name="Callac N."/>
            <person name="Oger P."/>
            <person name="Lesongeur F."/>
            <person name="Rattray J.E."/>
            <person name="Vannier P."/>
            <person name="Michoud G."/>
            <person name="Beauverger M."/>
            <person name="Gayet N."/>
            <person name="Rouxel O."/>
            <person name="Jebbar M."/>
            <person name="Godfroy A."/>
        </authorList>
    </citation>
    <scope>NUCLEOTIDE SEQUENCE [LARGE SCALE GENOMIC DNA]</scope>
    <source>
        <strain evidence="1 2">NCB100</strain>
    </source>
</reference>
<dbReference type="PANTHER" id="PTHR47561:SF1">
    <property type="entry name" value="POLYSACCHARIDE DEACETYLASE FAMILY PROTEIN (AFU_ORTHOLOGUE AFUA_6G05030)"/>
    <property type="match status" value="1"/>
</dbReference>
<dbReference type="PATRIC" id="fig|1609559.3.peg.596"/>
<dbReference type="SUPFAM" id="SSF88713">
    <property type="entry name" value="Glycoside hydrolase/deacetylase"/>
    <property type="match status" value="1"/>
</dbReference>
<name>A0A127BCA5_9EURY</name>
<accession>A0A127BCA5</accession>